<gene>
    <name evidence="1" type="ORF">GCM10010468_34420</name>
</gene>
<proteinExistence type="predicted"/>
<evidence type="ECO:0000313" key="2">
    <source>
        <dbReference type="Proteomes" id="UP001501237"/>
    </source>
</evidence>
<protein>
    <recommendedName>
        <fullName evidence="3">DNA polymerase III beta subunit-like protein</fullName>
    </recommendedName>
</protein>
<reference evidence="2" key="1">
    <citation type="journal article" date="2019" name="Int. J. Syst. Evol. Microbiol.">
        <title>The Global Catalogue of Microorganisms (GCM) 10K type strain sequencing project: providing services to taxonomists for standard genome sequencing and annotation.</title>
        <authorList>
            <consortium name="The Broad Institute Genomics Platform"/>
            <consortium name="The Broad Institute Genome Sequencing Center for Infectious Disease"/>
            <person name="Wu L."/>
            <person name="Ma J."/>
        </authorList>
    </citation>
    <scope>NUCLEOTIDE SEQUENCE [LARGE SCALE GENOMIC DNA]</scope>
    <source>
        <strain evidence="2">JCM 9377</strain>
    </source>
</reference>
<evidence type="ECO:0000313" key="1">
    <source>
        <dbReference type="EMBL" id="GAA3213932.1"/>
    </source>
</evidence>
<dbReference type="RefSeq" id="WP_344829175.1">
    <property type="nucleotide sequence ID" value="NZ_BAAAUV010000007.1"/>
</dbReference>
<name>A0ABP6QAB8_9ACTN</name>
<dbReference type="EMBL" id="BAAAUV010000007">
    <property type="protein sequence ID" value="GAA3213932.1"/>
    <property type="molecule type" value="Genomic_DNA"/>
</dbReference>
<accession>A0ABP6QAB8</accession>
<dbReference type="Proteomes" id="UP001501237">
    <property type="component" value="Unassembled WGS sequence"/>
</dbReference>
<sequence length="217" mass="23840">MTTTTATAVTVALTGRSLRNLLVPVLTHTGTDDPYDLDTVRVETNGRTLYLSATDRYTLAVVRHRLHGRQPALAPIRLDAAPLALACGFLDDNDRILLKVTPEGARLTSTPGFGPEHNIIKGDIDARRCYLPDWRKILLAPLNEPPTAPLLRAAYRPEHLARFRTMPADEPIVFRPTTPNLTLVTCGTRFLGGIAPTKTDNTRAAATLTTWIREGEL</sequence>
<keyword evidence="2" id="KW-1185">Reference proteome</keyword>
<comment type="caution">
    <text evidence="1">The sequence shown here is derived from an EMBL/GenBank/DDBJ whole genome shotgun (WGS) entry which is preliminary data.</text>
</comment>
<organism evidence="1 2">
    <name type="scientific">Actinocorallia longicatena</name>
    <dbReference type="NCBI Taxonomy" id="111803"/>
    <lineage>
        <taxon>Bacteria</taxon>
        <taxon>Bacillati</taxon>
        <taxon>Actinomycetota</taxon>
        <taxon>Actinomycetes</taxon>
        <taxon>Streptosporangiales</taxon>
        <taxon>Thermomonosporaceae</taxon>
        <taxon>Actinocorallia</taxon>
    </lineage>
</organism>
<evidence type="ECO:0008006" key="3">
    <source>
        <dbReference type="Google" id="ProtNLM"/>
    </source>
</evidence>